<keyword evidence="1" id="KW-0175">Coiled coil</keyword>
<keyword evidence="2" id="KW-0472">Membrane</keyword>
<dbReference type="eggNOG" id="arCOG06623">
    <property type="taxonomic scope" value="Archaea"/>
</dbReference>
<dbReference type="HOGENOM" id="CLU_172278_0_0_2"/>
<feature type="transmembrane region" description="Helical" evidence="2">
    <location>
        <begin position="86"/>
        <end position="106"/>
    </location>
</feature>
<evidence type="ECO:0000313" key="4">
    <source>
        <dbReference type="Proteomes" id="UP000000253"/>
    </source>
</evidence>
<dbReference type="STRING" id="402880.MmarC5_0787"/>
<evidence type="ECO:0000313" key="3">
    <source>
        <dbReference type="EMBL" id="ABO35097.1"/>
    </source>
</evidence>
<evidence type="ECO:0000256" key="1">
    <source>
        <dbReference type="SAM" id="Coils"/>
    </source>
</evidence>
<proteinExistence type="predicted"/>
<keyword evidence="2" id="KW-1133">Transmembrane helix</keyword>
<dbReference type="Proteomes" id="UP000000253">
    <property type="component" value="Chromosome"/>
</dbReference>
<dbReference type="EMBL" id="CP000609">
    <property type="protein sequence ID" value="ABO35097.1"/>
    <property type="molecule type" value="Genomic_DNA"/>
</dbReference>
<dbReference type="KEGG" id="mmq:MmarC5_0787"/>
<organism evidence="3 4">
    <name type="scientific">Methanococcus maripaludis (strain C5 / ATCC BAA-1333)</name>
    <dbReference type="NCBI Taxonomy" id="402880"/>
    <lineage>
        <taxon>Archaea</taxon>
        <taxon>Methanobacteriati</taxon>
        <taxon>Methanobacteriota</taxon>
        <taxon>Methanomada group</taxon>
        <taxon>Methanococci</taxon>
        <taxon>Methanococcales</taxon>
        <taxon>Methanococcaceae</taxon>
        <taxon>Methanococcus</taxon>
    </lineage>
</organism>
<evidence type="ECO:0000256" key="2">
    <source>
        <dbReference type="SAM" id="Phobius"/>
    </source>
</evidence>
<protein>
    <submittedName>
        <fullName evidence="3">Uncharacterized protein</fullName>
    </submittedName>
</protein>
<dbReference type="AlphaFoldDB" id="A4FY13"/>
<feature type="coiled-coil region" evidence="1">
    <location>
        <begin position="33"/>
        <end position="85"/>
    </location>
</feature>
<reference evidence="3 4" key="1">
    <citation type="submission" date="2007-03" db="EMBL/GenBank/DDBJ databases">
        <title>Complete sequence of chromosome of Methanococcus maripaludis C5.</title>
        <authorList>
            <consortium name="US DOE Joint Genome Institute"/>
            <person name="Copeland A."/>
            <person name="Lucas S."/>
            <person name="Lapidus A."/>
            <person name="Barry K."/>
            <person name="Glavina del Rio T."/>
            <person name="Dalin E."/>
            <person name="Tice H."/>
            <person name="Pitluck S."/>
            <person name="Chertkov O."/>
            <person name="Brettin T."/>
            <person name="Bruce D."/>
            <person name="Han C."/>
            <person name="Detter J.C."/>
            <person name="Schmutz J."/>
            <person name="Larimer F."/>
            <person name="Land M."/>
            <person name="Hauser L."/>
            <person name="Kyrpides N."/>
            <person name="Mikhailova N."/>
            <person name="Sieprawska-Lupa M."/>
            <person name="Whitman W.B."/>
            <person name="Richardson P."/>
        </authorList>
    </citation>
    <scope>NUCLEOTIDE SEQUENCE [LARGE SCALE GENOMIC DNA]</scope>
    <source>
        <strain evidence="4">C5 / ATCC BAA-1333</strain>
    </source>
</reference>
<accession>A4FY13</accession>
<name>A4FY13_METM5</name>
<gene>
    <name evidence="3" type="ordered locus">MmarC5_0787</name>
</gene>
<sequence>MYFLNDLKGINILGDNILLPYIGGITMGSISEYFQIKKEIQDLKEEVNKKIKDSNESTKSRSESIQYINKKIISKKKRLKNAENRIITNYIFPLFVVILILAYYYIRQNFL</sequence>
<keyword evidence="2" id="KW-0812">Transmembrane</keyword>